<comment type="caution">
    <text evidence="4">The sequence shown here is derived from an EMBL/GenBank/DDBJ whole genome shotgun (WGS) entry which is preliminary data.</text>
</comment>
<keyword evidence="2" id="KW-0732">Signal</keyword>
<dbReference type="Gene3D" id="2.60.40.2500">
    <property type="match status" value="1"/>
</dbReference>
<reference evidence="5" key="1">
    <citation type="journal article" date="2019" name="Int. J. Syst. Evol. Microbiol.">
        <title>The Global Catalogue of Microorganisms (GCM) 10K type strain sequencing project: providing services to taxonomists for standard genome sequencing and annotation.</title>
        <authorList>
            <consortium name="The Broad Institute Genomics Platform"/>
            <consortium name="The Broad Institute Genome Sequencing Center for Infectious Disease"/>
            <person name="Wu L."/>
            <person name="Ma J."/>
        </authorList>
    </citation>
    <scope>NUCLEOTIDE SEQUENCE [LARGE SCALE GENOMIC DNA]</scope>
    <source>
        <strain evidence="5">CCUG 53816</strain>
    </source>
</reference>
<keyword evidence="5" id="KW-1185">Reference proteome</keyword>
<evidence type="ECO:0000256" key="2">
    <source>
        <dbReference type="ARBA" id="ARBA00022729"/>
    </source>
</evidence>
<evidence type="ECO:0000313" key="4">
    <source>
        <dbReference type="EMBL" id="MFC3847707.1"/>
    </source>
</evidence>
<evidence type="ECO:0000256" key="3">
    <source>
        <dbReference type="SAM" id="MobiDB-lite"/>
    </source>
</evidence>
<dbReference type="InterPro" id="IPR033645">
    <property type="entry name" value="VirB9/CagX/TrbG_C"/>
</dbReference>
<gene>
    <name evidence="4" type="ORF">ACFOPX_04065</name>
</gene>
<dbReference type="EMBL" id="JBHRZO010000018">
    <property type="protein sequence ID" value="MFC3847707.1"/>
    <property type="molecule type" value="Genomic_DNA"/>
</dbReference>
<dbReference type="Proteomes" id="UP001595783">
    <property type="component" value="Unassembled WGS sequence"/>
</dbReference>
<sequence>MQFFTYGVWRGVFLWLVLLGSGGGTDASANSSQPLATPEEPQTSESAPYSMQDLNAIQRSFFYKNRHNLDNTLFIDYHLGETHKLRLRYAMVTMLIFEEPILEVILGDSVGFSTKVLGTDAHQNSNVLLIKPLQIGVDSNLSVIGKSGKIYAFYIFSTTFTSSKHPTLSVYVSQRHFFTEKEQQPLALLETELQETQPSYQAQDDAHYLKIGDATNAMFIEKNKIQRGYRLLQAKKRAWFCLWLCKVAFKRKNPIVPLDVFNDAHFTYFKFNRQHSQTKFPVVYKVIDGYDNPVNTRVVGDYLIAEDIANQWTLREGKQHACVRRTKP</sequence>
<name>A0ABV7ZGN8_9HELI</name>
<feature type="region of interest" description="Disordered" evidence="3">
    <location>
        <begin position="28"/>
        <end position="48"/>
    </location>
</feature>
<dbReference type="Pfam" id="PF03524">
    <property type="entry name" value="CagX"/>
    <property type="match status" value="1"/>
</dbReference>
<accession>A0ABV7ZGN8</accession>
<proteinExistence type="inferred from homology"/>
<dbReference type="InterPro" id="IPR038161">
    <property type="entry name" value="VirB9/CagX/TrbG_C_sf"/>
</dbReference>
<dbReference type="CDD" id="cd06911">
    <property type="entry name" value="VirB9_CagX_TrbG"/>
    <property type="match status" value="1"/>
</dbReference>
<organism evidence="4 5">
    <name type="scientific">Helicobacter baculiformis</name>
    <dbReference type="NCBI Taxonomy" id="427351"/>
    <lineage>
        <taxon>Bacteria</taxon>
        <taxon>Pseudomonadati</taxon>
        <taxon>Campylobacterota</taxon>
        <taxon>Epsilonproteobacteria</taxon>
        <taxon>Campylobacterales</taxon>
        <taxon>Helicobacteraceae</taxon>
        <taxon>Helicobacter</taxon>
    </lineage>
</organism>
<dbReference type="RefSeq" id="WP_382262531.1">
    <property type="nucleotide sequence ID" value="NZ_JBHRZO010000018.1"/>
</dbReference>
<protein>
    <submittedName>
        <fullName evidence="4">TrbG/VirB9 family P-type conjugative transfer protein</fullName>
    </submittedName>
</protein>
<evidence type="ECO:0000313" key="5">
    <source>
        <dbReference type="Proteomes" id="UP001595783"/>
    </source>
</evidence>
<comment type="similarity">
    <text evidence="1">Belongs to the TrbG/VirB9 family.</text>
</comment>
<dbReference type="InterPro" id="IPR010258">
    <property type="entry name" value="Conjugal_tfr_TrbG/VirB9/CagX"/>
</dbReference>
<evidence type="ECO:0000256" key="1">
    <source>
        <dbReference type="ARBA" id="ARBA00006135"/>
    </source>
</evidence>